<dbReference type="PATRIC" id="fig|446692.3.peg.943"/>
<accession>A0A0U5FKL4</accession>
<feature type="region of interest" description="Disordered" evidence="2">
    <location>
        <begin position="1"/>
        <end position="22"/>
    </location>
</feature>
<dbReference type="Pfam" id="PF03237">
    <property type="entry name" value="Terminase_6N"/>
    <property type="match status" value="1"/>
</dbReference>
<dbReference type="AlphaFoldDB" id="A0A0U5FKL4"/>
<dbReference type="KEGG" id="asz:ASN_950"/>
<keyword evidence="1" id="KW-1188">Viral release from host cell</keyword>
<dbReference type="Proteomes" id="UP000056109">
    <property type="component" value="Chromosome I"/>
</dbReference>
<evidence type="ECO:0000313" key="4">
    <source>
        <dbReference type="EMBL" id="CEF40349.1"/>
    </source>
</evidence>
<name>A0A0U5FKL4_9PROT</name>
<dbReference type="GeneID" id="34782081"/>
<dbReference type="InterPro" id="IPR006517">
    <property type="entry name" value="Phage_terminase_lsu-like_C"/>
</dbReference>
<organism evidence="4 5">
    <name type="scientific">Acetobacter senegalensis</name>
    <dbReference type="NCBI Taxonomy" id="446692"/>
    <lineage>
        <taxon>Bacteria</taxon>
        <taxon>Pseudomonadati</taxon>
        <taxon>Pseudomonadota</taxon>
        <taxon>Alphaproteobacteria</taxon>
        <taxon>Acetobacterales</taxon>
        <taxon>Acetobacteraceae</taxon>
        <taxon>Acetobacter</taxon>
    </lineage>
</organism>
<dbReference type="Pfam" id="PF17289">
    <property type="entry name" value="Terminase_6C"/>
    <property type="match status" value="1"/>
</dbReference>
<evidence type="ECO:0000313" key="5">
    <source>
        <dbReference type="Proteomes" id="UP000056109"/>
    </source>
</evidence>
<dbReference type="NCBIfam" id="TIGR01630">
    <property type="entry name" value="psiM2_ORF9"/>
    <property type="match status" value="1"/>
</dbReference>
<sequence>MMNSMPLRRQVSQNAQAELKNRSHARQNLLDFTRYTMPDYQSGAHHHLLCQKLDAVERGTITRLMVFMPPRHGKSELVSRRFPAWYLGRHPHKQVISASYGATLAQDFGRDVRNLVASRRFHALFPSVTLAADSAARDVWHTNAGGVYAAMGIGGGLTGKGAHLAIVDDPIKDRQEAESPTRRAAVWDWYRAVLRTRLMPGGAIVLVMTRWSPDDLAGRLLDDMQNNTGEAWDVLSLPALAGPQDASGRPIGAPLWPQAFPAEDLAHIRLAIGAREWSALYQQNPTPAEGALFKTAFISVVDAIPIGSFPTQSDPTHPARPFTNDHAPAPMSGKATVRRWDLAATRASTRPNADWTVGVKMIRLSDGRFCVADVARLRGDPAQVEAAILATAAQDGPQTEIILPQDPGQAGVAQARYLTGRLAGYRVRTVRESGDKATRAAPFAAQVNAGNVLALRAAWTPAFLEELAAFPAAAHDDQVDAAAGAFTALTESTPLPTFNRTFLARI</sequence>
<evidence type="ECO:0000256" key="2">
    <source>
        <dbReference type="SAM" id="MobiDB-lite"/>
    </source>
</evidence>
<dbReference type="InterPro" id="IPR035421">
    <property type="entry name" value="Terminase_6C"/>
</dbReference>
<dbReference type="RefSeq" id="WP_058987287.1">
    <property type="nucleotide sequence ID" value="NZ_LN606600.1"/>
</dbReference>
<evidence type="ECO:0000256" key="1">
    <source>
        <dbReference type="ARBA" id="ARBA00022612"/>
    </source>
</evidence>
<reference evidence="5" key="1">
    <citation type="submission" date="2014-09" db="EMBL/GenBank/DDBJ databases">
        <authorList>
            <person name="Illeghems K.G."/>
        </authorList>
    </citation>
    <scope>NUCLEOTIDE SEQUENCE [LARGE SCALE GENOMIC DNA]</scope>
    <source>
        <strain evidence="5">108B</strain>
    </source>
</reference>
<keyword evidence="5" id="KW-1185">Reference proteome</keyword>
<gene>
    <name evidence="4" type="ORF">ASN_950</name>
</gene>
<proteinExistence type="predicted"/>
<evidence type="ECO:0000259" key="3">
    <source>
        <dbReference type="Pfam" id="PF17289"/>
    </source>
</evidence>
<protein>
    <submittedName>
        <fullName evidence="4">Phage uncharacterized protein</fullName>
    </submittedName>
</protein>
<dbReference type="EMBL" id="LN606600">
    <property type="protein sequence ID" value="CEF40349.1"/>
    <property type="molecule type" value="Genomic_DNA"/>
</dbReference>
<feature type="domain" description="Terminase large subunit gp17-like C-terminal" evidence="3">
    <location>
        <begin position="340"/>
        <end position="485"/>
    </location>
</feature>